<dbReference type="EMBL" id="ML213609">
    <property type="protein sequence ID" value="TFK37163.1"/>
    <property type="molecule type" value="Genomic_DNA"/>
</dbReference>
<gene>
    <name evidence="1" type="ORF">BDQ12DRAFT_205963</name>
</gene>
<keyword evidence="2" id="KW-1185">Reference proteome</keyword>
<dbReference type="Proteomes" id="UP000308652">
    <property type="component" value="Unassembled WGS sequence"/>
</dbReference>
<evidence type="ECO:0000313" key="1">
    <source>
        <dbReference type="EMBL" id="TFK37163.1"/>
    </source>
</evidence>
<dbReference type="AlphaFoldDB" id="A0A5C3LXN2"/>
<dbReference type="PROSITE" id="PS51257">
    <property type="entry name" value="PROKAR_LIPOPROTEIN"/>
    <property type="match status" value="1"/>
</dbReference>
<accession>A0A5C3LXN2</accession>
<name>A0A5C3LXN2_9AGAR</name>
<evidence type="ECO:0000313" key="2">
    <source>
        <dbReference type="Proteomes" id="UP000308652"/>
    </source>
</evidence>
<protein>
    <submittedName>
        <fullName evidence="1">Uncharacterized protein</fullName>
    </submittedName>
</protein>
<organism evidence="1 2">
    <name type="scientific">Crucibulum laeve</name>
    <dbReference type="NCBI Taxonomy" id="68775"/>
    <lineage>
        <taxon>Eukaryota</taxon>
        <taxon>Fungi</taxon>
        <taxon>Dikarya</taxon>
        <taxon>Basidiomycota</taxon>
        <taxon>Agaricomycotina</taxon>
        <taxon>Agaricomycetes</taxon>
        <taxon>Agaricomycetidae</taxon>
        <taxon>Agaricales</taxon>
        <taxon>Agaricineae</taxon>
        <taxon>Nidulariaceae</taxon>
        <taxon>Crucibulum</taxon>
    </lineage>
</organism>
<reference evidence="1 2" key="1">
    <citation type="journal article" date="2019" name="Nat. Ecol. Evol.">
        <title>Megaphylogeny resolves global patterns of mushroom evolution.</title>
        <authorList>
            <person name="Varga T."/>
            <person name="Krizsan K."/>
            <person name="Foldi C."/>
            <person name="Dima B."/>
            <person name="Sanchez-Garcia M."/>
            <person name="Sanchez-Ramirez S."/>
            <person name="Szollosi G.J."/>
            <person name="Szarkandi J.G."/>
            <person name="Papp V."/>
            <person name="Albert L."/>
            <person name="Andreopoulos W."/>
            <person name="Angelini C."/>
            <person name="Antonin V."/>
            <person name="Barry K.W."/>
            <person name="Bougher N.L."/>
            <person name="Buchanan P."/>
            <person name="Buyck B."/>
            <person name="Bense V."/>
            <person name="Catcheside P."/>
            <person name="Chovatia M."/>
            <person name="Cooper J."/>
            <person name="Damon W."/>
            <person name="Desjardin D."/>
            <person name="Finy P."/>
            <person name="Geml J."/>
            <person name="Haridas S."/>
            <person name="Hughes K."/>
            <person name="Justo A."/>
            <person name="Karasinski D."/>
            <person name="Kautmanova I."/>
            <person name="Kiss B."/>
            <person name="Kocsube S."/>
            <person name="Kotiranta H."/>
            <person name="LaButti K.M."/>
            <person name="Lechner B.E."/>
            <person name="Liimatainen K."/>
            <person name="Lipzen A."/>
            <person name="Lukacs Z."/>
            <person name="Mihaltcheva S."/>
            <person name="Morgado L.N."/>
            <person name="Niskanen T."/>
            <person name="Noordeloos M.E."/>
            <person name="Ohm R.A."/>
            <person name="Ortiz-Santana B."/>
            <person name="Ovrebo C."/>
            <person name="Racz N."/>
            <person name="Riley R."/>
            <person name="Savchenko A."/>
            <person name="Shiryaev A."/>
            <person name="Soop K."/>
            <person name="Spirin V."/>
            <person name="Szebenyi C."/>
            <person name="Tomsovsky M."/>
            <person name="Tulloss R.E."/>
            <person name="Uehling J."/>
            <person name="Grigoriev I.V."/>
            <person name="Vagvolgyi C."/>
            <person name="Papp T."/>
            <person name="Martin F.M."/>
            <person name="Miettinen O."/>
            <person name="Hibbett D.S."/>
            <person name="Nagy L.G."/>
        </authorList>
    </citation>
    <scope>NUCLEOTIDE SEQUENCE [LARGE SCALE GENOMIC DNA]</scope>
    <source>
        <strain evidence="1 2">CBS 166.37</strain>
    </source>
</reference>
<sequence>MCPNRIIILQPSSPGRNASIFSMFSGCVPVGTEGRTHIFLSSIGRYVSGDNREAPITSLSTGARSALYPQTYAVTTSTALKLPRPVPDSTHFPPDVVYSQFSGSAFGYVPRLYCIRAHSLAPSMIYNGGDSQSTTCYQRAVSST</sequence>
<proteinExistence type="predicted"/>